<keyword evidence="4" id="KW-0597">Phosphoprotein</keyword>
<dbReference type="CDD" id="cd00082">
    <property type="entry name" value="HisKA"/>
    <property type="match status" value="1"/>
</dbReference>
<protein>
    <recommendedName>
        <fullName evidence="3">histidine kinase</fullName>
        <ecNumber evidence="3">2.7.13.3</ecNumber>
    </recommendedName>
</protein>
<accession>A0A386ZCC7</accession>
<evidence type="ECO:0000256" key="2">
    <source>
        <dbReference type="ARBA" id="ARBA00004236"/>
    </source>
</evidence>
<evidence type="ECO:0000256" key="8">
    <source>
        <dbReference type="ARBA" id="ARBA00022989"/>
    </source>
</evidence>
<evidence type="ECO:0000259" key="11">
    <source>
        <dbReference type="PROSITE" id="PS50109"/>
    </source>
</evidence>
<name>A0A386ZCC7_9NOCA</name>
<dbReference type="PANTHER" id="PTHR45436">
    <property type="entry name" value="SENSOR HISTIDINE KINASE YKOH"/>
    <property type="match status" value="1"/>
</dbReference>
<dbReference type="RefSeq" id="WP_120736070.1">
    <property type="nucleotide sequence ID" value="NZ_CP032568.1"/>
</dbReference>
<evidence type="ECO:0000259" key="12">
    <source>
        <dbReference type="PROSITE" id="PS50885"/>
    </source>
</evidence>
<keyword evidence="14" id="KW-1185">Reference proteome</keyword>
<dbReference type="EMBL" id="CP032568">
    <property type="protein sequence ID" value="AYF74149.1"/>
    <property type="molecule type" value="Genomic_DNA"/>
</dbReference>
<reference evidence="13 14" key="1">
    <citation type="submission" date="2018-09" db="EMBL/GenBank/DDBJ databases">
        <title>Nocardia yunnanensis sp. nov., an actinomycete isolated from a soil sample.</title>
        <authorList>
            <person name="Zhang J."/>
        </authorList>
    </citation>
    <scope>NUCLEOTIDE SEQUENCE [LARGE SCALE GENOMIC DNA]</scope>
    <source>
        <strain evidence="13 14">CFHS0054</strain>
    </source>
</reference>
<dbReference type="SMART" id="SM00387">
    <property type="entry name" value="HATPase_c"/>
    <property type="match status" value="1"/>
</dbReference>
<dbReference type="InterPro" id="IPR036097">
    <property type="entry name" value="HisK_dim/P_sf"/>
</dbReference>
<keyword evidence="10" id="KW-0472">Membrane</keyword>
<dbReference type="InterPro" id="IPR005467">
    <property type="entry name" value="His_kinase_dom"/>
</dbReference>
<dbReference type="KEGG" id="nyu:D7D52_10055"/>
<comment type="subcellular location">
    <subcellularLocation>
        <location evidence="2">Cell membrane</location>
    </subcellularLocation>
</comment>
<dbReference type="InterPro" id="IPR003594">
    <property type="entry name" value="HATPase_dom"/>
</dbReference>
<proteinExistence type="predicted"/>
<dbReference type="EC" id="2.7.13.3" evidence="3"/>
<dbReference type="SUPFAM" id="SSF47384">
    <property type="entry name" value="Homodimeric domain of signal transducing histidine kinase"/>
    <property type="match status" value="1"/>
</dbReference>
<evidence type="ECO:0000256" key="1">
    <source>
        <dbReference type="ARBA" id="ARBA00000085"/>
    </source>
</evidence>
<dbReference type="SMART" id="SM00304">
    <property type="entry name" value="HAMP"/>
    <property type="match status" value="1"/>
</dbReference>
<keyword evidence="5" id="KW-0808">Transferase</keyword>
<dbReference type="Gene3D" id="6.10.340.10">
    <property type="match status" value="1"/>
</dbReference>
<dbReference type="InterPro" id="IPR050428">
    <property type="entry name" value="TCS_sensor_his_kinase"/>
</dbReference>
<evidence type="ECO:0000256" key="5">
    <source>
        <dbReference type="ARBA" id="ARBA00022679"/>
    </source>
</evidence>
<keyword evidence="8 10" id="KW-1133">Transmembrane helix</keyword>
<dbReference type="GO" id="GO:0000155">
    <property type="term" value="F:phosphorelay sensor kinase activity"/>
    <property type="evidence" value="ECO:0007669"/>
    <property type="project" value="InterPro"/>
</dbReference>
<evidence type="ECO:0000256" key="6">
    <source>
        <dbReference type="ARBA" id="ARBA00022692"/>
    </source>
</evidence>
<keyword evidence="7 13" id="KW-0418">Kinase</keyword>
<keyword evidence="6 10" id="KW-0812">Transmembrane</keyword>
<feature type="transmembrane region" description="Helical" evidence="10">
    <location>
        <begin position="21"/>
        <end position="41"/>
    </location>
</feature>
<dbReference type="InterPro" id="IPR036890">
    <property type="entry name" value="HATPase_C_sf"/>
</dbReference>
<dbReference type="Pfam" id="PF00672">
    <property type="entry name" value="HAMP"/>
    <property type="match status" value="1"/>
</dbReference>
<dbReference type="Gene3D" id="1.10.287.130">
    <property type="match status" value="1"/>
</dbReference>
<evidence type="ECO:0000313" key="14">
    <source>
        <dbReference type="Proteomes" id="UP000267164"/>
    </source>
</evidence>
<evidence type="ECO:0000256" key="10">
    <source>
        <dbReference type="SAM" id="Phobius"/>
    </source>
</evidence>
<feature type="domain" description="Histidine kinase" evidence="11">
    <location>
        <begin position="241"/>
        <end position="441"/>
    </location>
</feature>
<keyword evidence="9" id="KW-0902">Two-component regulatory system</keyword>
<dbReference type="InterPro" id="IPR003660">
    <property type="entry name" value="HAMP_dom"/>
</dbReference>
<gene>
    <name evidence="13" type="ORF">D7D52_10055</name>
</gene>
<dbReference type="AlphaFoldDB" id="A0A386ZCC7"/>
<evidence type="ECO:0000313" key="13">
    <source>
        <dbReference type="EMBL" id="AYF74149.1"/>
    </source>
</evidence>
<comment type="catalytic activity">
    <reaction evidence="1">
        <text>ATP + protein L-histidine = ADP + protein N-phospho-L-histidine.</text>
        <dbReference type="EC" id="2.7.13.3"/>
    </reaction>
</comment>
<dbReference type="Gene3D" id="3.30.565.10">
    <property type="entry name" value="Histidine kinase-like ATPase, C-terminal domain"/>
    <property type="match status" value="1"/>
</dbReference>
<dbReference type="GO" id="GO:0005886">
    <property type="term" value="C:plasma membrane"/>
    <property type="evidence" value="ECO:0007669"/>
    <property type="project" value="UniProtKB-SubCell"/>
</dbReference>
<dbReference type="PROSITE" id="PS50109">
    <property type="entry name" value="HIS_KIN"/>
    <property type="match status" value="1"/>
</dbReference>
<feature type="transmembrane region" description="Helical" evidence="10">
    <location>
        <begin position="155"/>
        <end position="176"/>
    </location>
</feature>
<evidence type="ECO:0000256" key="4">
    <source>
        <dbReference type="ARBA" id="ARBA00022553"/>
    </source>
</evidence>
<sequence length="441" mass="46484">MTARTPTPARGHSLRTRVRTSIVSVTALAMLLFAIPLGVAVQHMDHSNAVTELQRDAVRVATVVPDTIATDGSAVSLPTDLPGDRTVGIYTIDGRLIRENGPATSALAAAAADGRTHVQVEGSDLAVSVPVPSDQAVAATVRVSVPNAPVTHRTWHAWTIMALLGALVIGIAALLARHQGRRIAEPLERLTVSARALGDGDFTIHPGRSGVVEADTLAGALEVTAQRLGTLLDRERAFSTQVSHQLRTPLTALLLGLESALSQADTDLRQAMTTAVRRGEKLETTIEDLLRLARDTGAGTRPPLAMPEILATLLDHWQPIFAEHARPFRVTYSPELPQVHASPTAIHHVLEVLIDNALVHGAGPTTVSAQAVGDDLLIEVSDRGPGLTDPEAAFTARTTGTGDTHGIGLGLARTLAEAEGGRLILRHAAPHPTFALLLRGS</sequence>
<evidence type="ECO:0000256" key="9">
    <source>
        <dbReference type="ARBA" id="ARBA00023012"/>
    </source>
</evidence>
<dbReference type="PANTHER" id="PTHR45436:SF5">
    <property type="entry name" value="SENSOR HISTIDINE KINASE TRCS"/>
    <property type="match status" value="1"/>
</dbReference>
<dbReference type="SUPFAM" id="SSF55874">
    <property type="entry name" value="ATPase domain of HSP90 chaperone/DNA topoisomerase II/histidine kinase"/>
    <property type="match status" value="1"/>
</dbReference>
<dbReference type="InterPro" id="IPR003661">
    <property type="entry name" value="HisK_dim/P_dom"/>
</dbReference>
<evidence type="ECO:0000256" key="3">
    <source>
        <dbReference type="ARBA" id="ARBA00012438"/>
    </source>
</evidence>
<dbReference type="OrthoDB" id="5499837at2"/>
<evidence type="ECO:0000256" key="7">
    <source>
        <dbReference type="ARBA" id="ARBA00022777"/>
    </source>
</evidence>
<dbReference type="PROSITE" id="PS50885">
    <property type="entry name" value="HAMP"/>
    <property type="match status" value="1"/>
</dbReference>
<feature type="domain" description="HAMP" evidence="12">
    <location>
        <begin position="181"/>
        <end position="233"/>
    </location>
</feature>
<organism evidence="13 14">
    <name type="scientific">Nocardia yunnanensis</name>
    <dbReference type="NCBI Taxonomy" id="2382165"/>
    <lineage>
        <taxon>Bacteria</taxon>
        <taxon>Bacillati</taxon>
        <taxon>Actinomycetota</taxon>
        <taxon>Actinomycetes</taxon>
        <taxon>Mycobacteriales</taxon>
        <taxon>Nocardiaceae</taxon>
        <taxon>Nocardia</taxon>
    </lineage>
</organism>
<dbReference type="Pfam" id="PF02518">
    <property type="entry name" value="HATPase_c"/>
    <property type="match status" value="1"/>
</dbReference>
<dbReference type="Pfam" id="PF00512">
    <property type="entry name" value="HisKA"/>
    <property type="match status" value="1"/>
</dbReference>
<dbReference type="SMART" id="SM00388">
    <property type="entry name" value="HisKA"/>
    <property type="match status" value="1"/>
</dbReference>
<dbReference type="Proteomes" id="UP000267164">
    <property type="component" value="Chromosome"/>
</dbReference>